<evidence type="ECO:0000313" key="8">
    <source>
        <dbReference type="Proteomes" id="UP001206878"/>
    </source>
</evidence>
<feature type="transmembrane region" description="Helical" evidence="6">
    <location>
        <begin position="30"/>
        <end position="47"/>
    </location>
</feature>
<comment type="caution">
    <text evidence="7">The sequence shown here is derived from an EMBL/GenBank/DDBJ whole genome shotgun (WGS) entry which is preliminary data.</text>
</comment>
<keyword evidence="5 6" id="KW-0472">Membrane</keyword>
<evidence type="ECO:0000313" key="7">
    <source>
        <dbReference type="EMBL" id="MCR6679336.1"/>
    </source>
</evidence>
<proteinExistence type="predicted"/>
<evidence type="ECO:0000256" key="6">
    <source>
        <dbReference type="SAM" id="Phobius"/>
    </source>
</evidence>
<comment type="subcellular location">
    <subcellularLocation>
        <location evidence="1">Cell membrane</location>
        <topology evidence="1">Multi-pass membrane protein</topology>
    </subcellularLocation>
</comment>
<feature type="transmembrane region" description="Helical" evidence="6">
    <location>
        <begin position="53"/>
        <end position="74"/>
    </location>
</feature>
<dbReference type="EMBL" id="JANPXH010001127">
    <property type="protein sequence ID" value="MCR6679336.1"/>
    <property type="molecule type" value="Genomic_DNA"/>
</dbReference>
<keyword evidence="2" id="KW-1003">Cell membrane</keyword>
<dbReference type="PANTHER" id="PTHR42770:SF7">
    <property type="entry name" value="MEMBRANE PROTEIN"/>
    <property type="match status" value="1"/>
</dbReference>
<feature type="non-terminal residue" evidence="7">
    <location>
        <position position="80"/>
    </location>
</feature>
<evidence type="ECO:0000256" key="1">
    <source>
        <dbReference type="ARBA" id="ARBA00004651"/>
    </source>
</evidence>
<gene>
    <name evidence="7" type="ORF">NVV43_28135</name>
</gene>
<reference evidence="7" key="1">
    <citation type="submission" date="2022-07" db="EMBL/GenBank/DDBJ databases">
        <title>Diversity of ethanolamine utilization by human commensal Escherichia coli.</title>
        <authorList>
            <person name="Jubelin G."/>
        </authorList>
    </citation>
    <scope>NUCLEOTIDE SEQUENCE</scope>
    <source>
        <strain evidence="7">S1</strain>
    </source>
</reference>
<dbReference type="Gene3D" id="1.20.1740.10">
    <property type="entry name" value="Amino acid/polyamine transporter I"/>
    <property type="match status" value="1"/>
</dbReference>
<accession>A0AAW5N1V0</accession>
<evidence type="ECO:0000256" key="2">
    <source>
        <dbReference type="ARBA" id="ARBA00022475"/>
    </source>
</evidence>
<dbReference type="PANTHER" id="PTHR42770">
    <property type="entry name" value="AMINO ACID TRANSPORTER-RELATED"/>
    <property type="match status" value="1"/>
</dbReference>
<dbReference type="GO" id="GO:0022857">
    <property type="term" value="F:transmembrane transporter activity"/>
    <property type="evidence" value="ECO:0007669"/>
    <property type="project" value="InterPro"/>
</dbReference>
<evidence type="ECO:0000256" key="4">
    <source>
        <dbReference type="ARBA" id="ARBA00022989"/>
    </source>
</evidence>
<keyword evidence="3 6" id="KW-0812">Transmembrane</keyword>
<name>A0AAW5N1V0_9ESCH</name>
<dbReference type="InterPro" id="IPR050367">
    <property type="entry name" value="APC_superfamily"/>
</dbReference>
<dbReference type="Proteomes" id="UP001206878">
    <property type="component" value="Unassembled WGS sequence"/>
</dbReference>
<organism evidence="7 8">
    <name type="scientific">Escherichia marmotae</name>
    <dbReference type="NCBI Taxonomy" id="1499973"/>
    <lineage>
        <taxon>Bacteria</taxon>
        <taxon>Pseudomonadati</taxon>
        <taxon>Pseudomonadota</taxon>
        <taxon>Gammaproteobacteria</taxon>
        <taxon>Enterobacterales</taxon>
        <taxon>Enterobacteriaceae</taxon>
        <taxon>Escherichia</taxon>
    </lineage>
</organism>
<protein>
    <submittedName>
        <fullName evidence="7">Amino acid permease</fullName>
    </submittedName>
</protein>
<dbReference type="InterPro" id="IPR002293">
    <property type="entry name" value="AA/rel_permease1"/>
</dbReference>
<dbReference type="GO" id="GO:0005886">
    <property type="term" value="C:plasma membrane"/>
    <property type="evidence" value="ECO:0007669"/>
    <property type="project" value="UniProtKB-SubCell"/>
</dbReference>
<evidence type="ECO:0000256" key="3">
    <source>
        <dbReference type="ARBA" id="ARBA00022692"/>
    </source>
</evidence>
<evidence type="ECO:0000256" key="5">
    <source>
        <dbReference type="ARBA" id="ARBA00023136"/>
    </source>
</evidence>
<dbReference type="AlphaFoldDB" id="A0AAW5N1V0"/>
<dbReference type="Pfam" id="PF13520">
    <property type="entry name" value="AA_permease_2"/>
    <property type="match status" value="1"/>
</dbReference>
<sequence length="80" mass="8915">MGYSRQVFAMSRSKYLPEFLSKVNSKGSPVHAIVVPSLIGMIFVITFNTATIIVISCFCAFALHAISMIAFFLLRKKEPK</sequence>
<keyword evidence="4 6" id="KW-1133">Transmembrane helix</keyword>